<reference evidence="6" key="1">
    <citation type="submission" date="2024-06" db="EMBL/GenBank/DDBJ databases">
        <authorList>
            <person name="Liu X."/>
            <person name="Lenzi L."/>
            <person name="Haldenby T S."/>
            <person name="Uol C."/>
        </authorList>
    </citation>
    <scope>NUCLEOTIDE SEQUENCE</scope>
</reference>
<dbReference type="InterPro" id="IPR000834">
    <property type="entry name" value="Peptidase_M14"/>
</dbReference>
<evidence type="ECO:0000313" key="6">
    <source>
        <dbReference type="EMBL" id="CAL5136267.1"/>
    </source>
</evidence>
<dbReference type="Gene3D" id="3.40.630.10">
    <property type="entry name" value="Zn peptidases"/>
    <property type="match status" value="2"/>
</dbReference>
<evidence type="ECO:0000256" key="2">
    <source>
        <dbReference type="ARBA" id="ARBA00005988"/>
    </source>
</evidence>
<feature type="compositionally biased region" description="Polar residues" evidence="4">
    <location>
        <begin position="1275"/>
        <end position="1288"/>
    </location>
</feature>
<protein>
    <recommendedName>
        <fullName evidence="5">Peptidase M14 domain-containing protein</fullName>
    </recommendedName>
</protein>
<dbReference type="Pfam" id="PF00246">
    <property type="entry name" value="Peptidase_M14"/>
    <property type="match status" value="1"/>
</dbReference>
<comment type="caution">
    <text evidence="6">The sequence shown here is derived from an EMBL/GenBank/DDBJ whole genome shotgun (WGS) entry which is preliminary data.</text>
</comment>
<dbReference type="GO" id="GO:0008270">
    <property type="term" value="F:zinc ion binding"/>
    <property type="evidence" value="ECO:0007669"/>
    <property type="project" value="InterPro"/>
</dbReference>
<feature type="region of interest" description="Disordered" evidence="4">
    <location>
        <begin position="521"/>
        <end position="546"/>
    </location>
</feature>
<feature type="compositionally biased region" description="Polar residues" evidence="4">
    <location>
        <begin position="1092"/>
        <end position="1102"/>
    </location>
</feature>
<feature type="region of interest" description="Disordered" evidence="4">
    <location>
        <begin position="317"/>
        <end position="349"/>
    </location>
</feature>
<dbReference type="PROSITE" id="PS52035">
    <property type="entry name" value="PEPTIDASE_M14"/>
    <property type="match status" value="1"/>
</dbReference>
<name>A0AAV2TLG5_CALDB</name>
<dbReference type="EMBL" id="CAXLJL010000301">
    <property type="protein sequence ID" value="CAL5136267.1"/>
    <property type="molecule type" value="Genomic_DNA"/>
</dbReference>
<dbReference type="GO" id="GO:0006508">
    <property type="term" value="P:proteolysis"/>
    <property type="evidence" value="ECO:0007669"/>
    <property type="project" value="InterPro"/>
</dbReference>
<dbReference type="PANTHER" id="PTHR12756:SF12">
    <property type="entry name" value="CYTOSOLIC CARBOXYPEPTIDASE-LIKE PROTEIN 5"/>
    <property type="match status" value="1"/>
</dbReference>
<feature type="compositionally biased region" description="Polar residues" evidence="4">
    <location>
        <begin position="1242"/>
        <end position="1255"/>
    </location>
</feature>
<feature type="region of interest" description="Disordered" evidence="4">
    <location>
        <begin position="1227"/>
        <end position="1401"/>
    </location>
</feature>
<comment type="caution">
    <text evidence="3">Lacks conserved residue(s) required for the propagation of feature annotation.</text>
</comment>
<dbReference type="Proteomes" id="UP001497525">
    <property type="component" value="Unassembled WGS sequence"/>
</dbReference>
<evidence type="ECO:0000256" key="1">
    <source>
        <dbReference type="ARBA" id="ARBA00001947"/>
    </source>
</evidence>
<proteinExistence type="inferred from homology"/>
<evidence type="ECO:0000313" key="7">
    <source>
        <dbReference type="Proteomes" id="UP001497525"/>
    </source>
</evidence>
<feature type="compositionally biased region" description="Polar residues" evidence="4">
    <location>
        <begin position="1356"/>
        <end position="1369"/>
    </location>
</feature>
<feature type="region of interest" description="Disordered" evidence="4">
    <location>
        <begin position="1053"/>
        <end position="1164"/>
    </location>
</feature>
<feature type="region of interest" description="Disordered" evidence="4">
    <location>
        <begin position="607"/>
        <end position="631"/>
    </location>
</feature>
<evidence type="ECO:0000259" key="5">
    <source>
        <dbReference type="PROSITE" id="PS52035"/>
    </source>
</evidence>
<dbReference type="GO" id="GO:0004181">
    <property type="term" value="F:metallocarboxypeptidase activity"/>
    <property type="evidence" value="ECO:0007669"/>
    <property type="project" value="InterPro"/>
</dbReference>
<dbReference type="PANTHER" id="PTHR12756">
    <property type="entry name" value="CYTOSOLIC CARBOXYPEPTIDASE"/>
    <property type="match status" value="1"/>
</dbReference>
<feature type="domain" description="Peptidase M14" evidence="5">
    <location>
        <begin position="107"/>
        <end position="495"/>
    </location>
</feature>
<feature type="compositionally biased region" description="Basic and acidic residues" evidence="4">
    <location>
        <begin position="1323"/>
        <end position="1343"/>
    </location>
</feature>
<feature type="compositionally biased region" description="Low complexity" evidence="4">
    <location>
        <begin position="526"/>
        <end position="546"/>
    </location>
</feature>
<dbReference type="InterPro" id="IPR050821">
    <property type="entry name" value="Cytosolic_carboxypeptidase"/>
</dbReference>
<sequence length="1706" mass="190902">MNMNKQSKIYSQGYAPLYRVSHPNITHSRWQRIRDRPTWDIVDGQFILTFVHRFADPRGGATYFAFCFPWTYTETQNQLGRLELLFRDQTPPELTHDESDSIRSGVSKSTYSAAGADKQRSLLGMLWDNVYFCRELLCYSLEGRRVDLLTITDWNGMLNVREDYFDPLLFPDRSKPRPWKFFGKKVVFITARVHPGETPSSHVFNGLLELLLRPTDERARQLRRQFVFKLIPLLNPDGVVRGHYRTDSRGVNLNRVYLEPDFLYYPSIYATKALLVYHHTLYGTTVPYAGFLNSIFKKLKNWRDAVVLDVLEQAGRPEEAERTPRISPFPPTTVGDQRLSPAETTDENLCTQCSTEAECDEGRKRDVHSEPGKLTVFKNKHQSAKEIPQSHSVASAILDIEIPPNTKETDSLATKADETMRGRPESTTNQTAVQGPAYTEAYVVPSGVLVRSPAETADIRLGGKSPETGDVLNADSIPRTPPRPKEQVIVEVEQPETETSLMESSAVTPELSAQALRNQADFPANRGRQSVGARSQRSSSSANGRLSAIRKSCRSNKLISAFRNRHYLRVDCIPCLFTRWHAPVHQLASTEVRPVTNLSEVCRVTPKTLQSQGDKTETSRTRTKTGNRPTSARRVFKAQEQTTVQDLEVTEFRAFVDLDSIKYPEKTSHRDYQIKTPELPQPNNMNNEYGATLVEKKLTNLTSQDSYCVNTVDFEPGNEGSDEDDEPIRRDLSGTKEDLNVNHQYVGLLNQIKELIEGQKTEQRYLSQNSPVPPETTYEVAVEQLNCLRKAQHLSDAMLRQGKATNSGIAFYLDLHGHCSKRGCFLYGNWLDTEEEMIDNVLYALLVGVNSPYFDFNSCNFSVRNMYQKDRRGSMTKEGSGRVAIWKHLGLKHCYTLECNYNAGPLISRLSRCIVASPPDEHGRLTPPGTFVGSHWTDLASSVGIDMFTGATPYSGPNTNMGSQCVHYTNNSQMFAFATRYTPAHYEEVGRALLFALIDLGQTNPWPRLSYLGGPNAVPGVGVAPPLSGMNEFSSMKALRDWVRKFIRGLSNSGVGGHMQTAKNTAGRSGHKQQHQQQQHQQQQQQQQQQQLTPSQAETTKMTSSISTISSDRNTVRGGNSQHGVRNSRYVTQRQPAAVTATMSSSAIDKTTPPSAEAHKNSLRSSFKTSLNPLRSHRGYSLQHGMTNLKSAMLKSMNISLDASSAVATPTESKWSAATVELQLTPTDATSMDDGNPMECATISQPVDRSESIASPDSRLHSLEVLRTNRRRENNASNSKLQHRTTITGLAPVNSDPKSKENTAGKNAGKSPDLSHKLISPKGDQRRPDSTLRRSTKKNESKLRTTVSRLNEKTNSDYQTGHGTSQSECLENYSFRSKDSVGNKGPQTRPEEKRRVLTRRAQALVTRESAISRIRASESSASTVNQRSDRILSRLGNKINILSGQGSPVRLPTTPEDSSNHPLTEKKRLNKRSSASRRSGGASKGDTRHQNSFRLLRRFPSSPVRDLVTDTLCYLYKRSDFILPGIEGYGIRTSSRLTKRGQMYQLRSTTPWNDSVRLDKPKHSSLRSNMKLIYSNKDRQQKSLVQIGVNNSNSNNNNIFADCDQLVVENFVSSTGDKGLLPWRQSNNSLHSCSIEASCSARLPSMFKERTRCLSHGDLFLDLTEFTVPSTAAIGYELHSTRSAYEFGANGIYGQVVHSPKMNSTT</sequence>
<gene>
    <name evidence="6" type="ORF">CDAUBV1_LOCUS10335</name>
</gene>
<comment type="similarity">
    <text evidence="2 3">Belongs to the peptidase M14 family.</text>
</comment>
<dbReference type="SUPFAM" id="SSF53187">
    <property type="entry name" value="Zn-dependent exopeptidases"/>
    <property type="match status" value="2"/>
</dbReference>
<feature type="compositionally biased region" description="Low complexity" evidence="4">
    <location>
        <begin position="1075"/>
        <end position="1091"/>
    </location>
</feature>
<organism evidence="6 7">
    <name type="scientific">Calicophoron daubneyi</name>
    <name type="common">Rumen fluke</name>
    <name type="synonym">Paramphistomum daubneyi</name>
    <dbReference type="NCBI Taxonomy" id="300641"/>
    <lineage>
        <taxon>Eukaryota</taxon>
        <taxon>Metazoa</taxon>
        <taxon>Spiralia</taxon>
        <taxon>Lophotrochozoa</taxon>
        <taxon>Platyhelminthes</taxon>
        <taxon>Trematoda</taxon>
        <taxon>Digenea</taxon>
        <taxon>Plagiorchiida</taxon>
        <taxon>Pronocephalata</taxon>
        <taxon>Paramphistomoidea</taxon>
        <taxon>Paramphistomidae</taxon>
        <taxon>Calicophoron</taxon>
    </lineage>
</organism>
<comment type="cofactor">
    <cofactor evidence="1">
        <name>Zn(2+)</name>
        <dbReference type="ChEBI" id="CHEBI:29105"/>
    </cofactor>
</comment>
<evidence type="ECO:0000256" key="3">
    <source>
        <dbReference type="PROSITE-ProRule" id="PRU01379"/>
    </source>
</evidence>
<feature type="compositionally biased region" description="Polar residues" evidence="4">
    <location>
        <begin position="1117"/>
        <end position="1154"/>
    </location>
</feature>
<feature type="region of interest" description="Disordered" evidence="4">
    <location>
        <begin position="1442"/>
        <end position="1493"/>
    </location>
</feature>
<evidence type="ECO:0000256" key="4">
    <source>
        <dbReference type="SAM" id="MobiDB-lite"/>
    </source>
</evidence>
<feature type="region of interest" description="Disordered" evidence="4">
    <location>
        <begin position="459"/>
        <end position="484"/>
    </location>
</feature>
<accession>A0AAV2TLG5</accession>